<name>D1B1N5_SULD5</name>
<dbReference type="Proteomes" id="UP000002222">
    <property type="component" value="Chromosome"/>
</dbReference>
<evidence type="ECO:0000256" key="1">
    <source>
        <dbReference type="ARBA" id="ARBA00023125"/>
    </source>
</evidence>
<evidence type="ECO:0000256" key="2">
    <source>
        <dbReference type="PROSITE-ProRule" id="PRU00335"/>
    </source>
</evidence>
<dbReference type="STRING" id="525898.Sdel_0976"/>
<keyword evidence="1 2" id="KW-0238">DNA-binding</keyword>
<gene>
    <name evidence="4" type="ordered locus">Sdel_0976</name>
</gene>
<reference evidence="5" key="1">
    <citation type="submission" date="2009-11" db="EMBL/GenBank/DDBJ databases">
        <title>The complete genome of Sulfurospirillum deleyianum DSM 6946.</title>
        <authorList>
            <consortium name="US DOE Joint Genome Institute (JGI-PGF)"/>
            <person name="Lucas S."/>
            <person name="Copeland A."/>
            <person name="Lapidus A."/>
            <person name="Glavina del Rio T."/>
            <person name="Dalin E."/>
            <person name="Tice H."/>
            <person name="Bruce D."/>
            <person name="Goodwin L."/>
            <person name="Pitluck S."/>
            <person name="Kyrpides N."/>
            <person name="Mavromatis K."/>
            <person name="Ivanova N."/>
            <person name="Ovchinnikova G."/>
            <person name="Munk A.C."/>
            <person name="Lu M."/>
            <person name="Brettin T."/>
            <person name="Detter J.C."/>
            <person name="Han C."/>
            <person name="Tapia R."/>
            <person name="Larimer F."/>
            <person name="Land M."/>
            <person name="Hauser L."/>
            <person name="Markowitz V."/>
            <person name="Cheng J.F."/>
            <person name="Hugenholtz P."/>
            <person name="Woyke T."/>
            <person name="Wu D."/>
            <person name="Aumann P."/>
            <person name="Schneider S."/>
            <person name="Lang E."/>
            <person name="Spring S."/>
            <person name="Klenk H.P."/>
            <person name="Eisen J.A."/>
        </authorList>
    </citation>
    <scope>NUCLEOTIDE SEQUENCE [LARGE SCALE GENOMIC DNA]</scope>
    <source>
        <strain evidence="5">ATCC 51133 / DSM 6946 / 5175</strain>
    </source>
</reference>
<accession>D1B1N5</accession>
<dbReference type="RefSeq" id="WP_012856765.1">
    <property type="nucleotide sequence ID" value="NC_013512.1"/>
</dbReference>
<dbReference type="Gene3D" id="1.10.357.10">
    <property type="entry name" value="Tetracycline Repressor, domain 2"/>
    <property type="match status" value="1"/>
</dbReference>
<sequence length="204" mass="23582" precursor="true">MARIIDKEEKRCDIARAAIDPFCEKGIAQTSIDEIAKSSGVAKGTVYLYFKNKEEIIFAIWDMLSRRHKEEFEKRLHPSMSAQEKILAYFNFSECEKDHDKEKMLTLYQHFVSAMLIDKTGLYTAYFESFFQEDFDFISHCLEEGIAKGEFELENSALLSSSIILLLKGLLVRAKASNMGFYEAQNLLFEHVKFLLNHATRKHG</sequence>
<feature type="domain" description="HTH tetR-type" evidence="3">
    <location>
        <begin position="8"/>
        <end position="68"/>
    </location>
</feature>
<dbReference type="PANTHER" id="PTHR43479">
    <property type="entry name" value="ACREF/ENVCD OPERON REPRESSOR-RELATED"/>
    <property type="match status" value="1"/>
</dbReference>
<evidence type="ECO:0000313" key="5">
    <source>
        <dbReference type="Proteomes" id="UP000002222"/>
    </source>
</evidence>
<evidence type="ECO:0000313" key="4">
    <source>
        <dbReference type="EMBL" id="ACZ12005.1"/>
    </source>
</evidence>
<dbReference type="InterPro" id="IPR036271">
    <property type="entry name" value="Tet_transcr_reg_TetR-rel_C_sf"/>
</dbReference>
<dbReference type="KEGG" id="sdl:Sdel_0976"/>
<dbReference type="GO" id="GO:0003677">
    <property type="term" value="F:DNA binding"/>
    <property type="evidence" value="ECO:0007669"/>
    <property type="project" value="UniProtKB-UniRule"/>
</dbReference>
<dbReference type="HOGENOM" id="CLU_069356_12_1_7"/>
<organism evidence="4 5">
    <name type="scientific">Sulfurospirillum deleyianum (strain ATCC 51133 / DSM 6946 / 5175)</name>
    <dbReference type="NCBI Taxonomy" id="525898"/>
    <lineage>
        <taxon>Bacteria</taxon>
        <taxon>Pseudomonadati</taxon>
        <taxon>Campylobacterota</taxon>
        <taxon>Epsilonproteobacteria</taxon>
        <taxon>Campylobacterales</taxon>
        <taxon>Sulfurospirillaceae</taxon>
        <taxon>Sulfurospirillum</taxon>
    </lineage>
</organism>
<dbReference type="EMBL" id="CP001816">
    <property type="protein sequence ID" value="ACZ12005.1"/>
    <property type="molecule type" value="Genomic_DNA"/>
</dbReference>
<dbReference type="Pfam" id="PF00440">
    <property type="entry name" value="TetR_N"/>
    <property type="match status" value="1"/>
</dbReference>
<dbReference type="InterPro" id="IPR009057">
    <property type="entry name" value="Homeodomain-like_sf"/>
</dbReference>
<dbReference type="OrthoDB" id="9809994at2"/>
<dbReference type="SUPFAM" id="SSF48498">
    <property type="entry name" value="Tetracyclin repressor-like, C-terminal domain"/>
    <property type="match status" value="1"/>
</dbReference>
<protein>
    <submittedName>
        <fullName evidence="4">Regulatory protein TetR</fullName>
    </submittedName>
</protein>
<dbReference type="PANTHER" id="PTHR43479:SF11">
    <property type="entry name" value="ACREF_ENVCD OPERON REPRESSOR-RELATED"/>
    <property type="match status" value="1"/>
</dbReference>
<dbReference type="eggNOG" id="COG1309">
    <property type="taxonomic scope" value="Bacteria"/>
</dbReference>
<keyword evidence="5" id="KW-1185">Reference proteome</keyword>
<dbReference type="PRINTS" id="PR00455">
    <property type="entry name" value="HTHTETR"/>
</dbReference>
<dbReference type="PROSITE" id="PS01081">
    <property type="entry name" value="HTH_TETR_1"/>
    <property type="match status" value="1"/>
</dbReference>
<dbReference type="SUPFAM" id="SSF46689">
    <property type="entry name" value="Homeodomain-like"/>
    <property type="match status" value="1"/>
</dbReference>
<dbReference type="AlphaFoldDB" id="D1B1N5"/>
<proteinExistence type="predicted"/>
<dbReference type="PROSITE" id="PS50977">
    <property type="entry name" value="HTH_TETR_2"/>
    <property type="match status" value="1"/>
</dbReference>
<reference evidence="4 5" key="2">
    <citation type="journal article" date="2010" name="Stand. Genomic Sci.">
        <title>Complete genome sequence of Sulfurospirillum deleyianum type strain (5175).</title>
        <authorList>
            <person name="Sikorski J."/>
            <person name="Lapidus A."/>
            <person name="Copeland A."/>
            <person name="Glavina Del Rio T."/>
            <person name="Nolan M."/>
            <person name="Lucas S."/>
            <person name="Chen F."/>
            <person name="Tice H."/>
            <person name="Cheng J.F."/>
            <person name="Saunders E."/>
            <person name="Bruce D."/>
            <person name="Goodwin L."/>
            <person name="Pitluck S."/>
            <person name="Ovchinnikova G."/>
            <person name="Pati A."/>
            <person name="Ivanova N."/>
            <person name="Mavromatis K."/>
            <person name="Chen A."/>
            <person name="Palaniappan K."/>
            <person name="Chain P."/>
            <person name="Land M."/>
            <person name="Hauser L."/>
            <person name="Chang Y.J."/>
            <person name="Jeffries C.D."/>
            <person name="Brettin T."/>
            <person name="Detter J.C."/>
            <person name="Han C."/>
            <person name="Rohde M."/>
            <person name="Lang E."/>
            <person name="Spring S."/>
            <person name="Goker M."/>
            <person name="Bristow J."/>
            <person name="Eisen J.A."/>
            <person name="Markowitz V."/>
            <person name="Hugenholtz P."/>
            <person name="Kyrpides N.C."/>
            <person name="Klenk H.P."/>
        </authorList>
    </citation>
    <scope>NUCLEOTIDE SEQUENCE [LARGE SCALE GENOMIC DNA]</scope>
    <source>
        <strain evidence="5">ATCC 51133 / DSM 6946 / 5175</strain>
    </source>
</reference>
<evidence type="ECO:0000259" key="3">
    <source>
        <dbReference type="PROSITE" id="PS50977"/>
    </source>
</evidence>
<dbReference type="InterPro" id="IPR001647">
    <property type="entry name" value="HTH_TetR"/>
</dbReference>
<dbReference type="Gene3D" id="1.10.10.60">
    <property type="entry name" value="Homeodomain-like"/>
    <property type="match status" value="1"/>
</dbReference>
<feature type="DNA-binding region" description="H-T-H motif" evidence="2">
    <location>
        <begin position="31"/>
        <end position="50"/>
    </location>
</feature>
<dbReference type="InterPro" id="IPR023772">
    <property type="entry name" value="DNA-bd_HTH_TetR-type_CS"/>
</dbReference>
<dbReference type="InterPro" id="IPR050624">
    <property type="entry name" value="HTH-type_Tx_Regulator"/>
</dbReference>